<feature type="transmembrane region" description="Helical" evidence="1">
    <location>
        <begin position="48"/>
        <end position="67"/>
    </location>
</feature>
<keyword evidence="1" id="KW-0472">Membrane</keyword>
<keyword evidence="3" id="KW-1185">Reference proteome</keyword>
<comment type="caution">
    <text evidence="2">The sequence shown here is derived from an EMBL/GenBank/DDBJ whole genome shotgun (WGS) entry which is preliminary data.</text>
</comment>
<accession>A0A2W7S260</accession>
<keyword evidence="1" id="KW-1133">Transmembrane helix</keyword>
<protein>
    <submittedName>
        <fullName evidence="2">Uncharacterized protein</fullName>
    </submittedName>
</protein>
<dbReference type="Proteomes" id="UP000249720">
    <property type="component" value="Unassembled WGS sequence"/>
</dbReference>
<keyword evidence="1" id="KW-0812">Transmembrane</keyword>
<dbReference type="EMBL" id="QKZV01000007">
    <property type="protein sequence ID" value="PZX61417.1"/>
    <property type="molecule type" value="Genomic_DNA"/>
</dbReference>
<proteinExistence type="predicted"/>
<dbReference type="RefSeq" id="WP_111296306.1">
    <property type="nucleotide sequence ID" value="NZ_QKZV01000007.1"/>
</dbReference>
<reference evidence="2 3" key="1">
    <citation type="submission" date="2018-06" db="EMBL/GenBank/DDBJ databases">
        <title>Genomic Encyclopedia of Archaeal and Bacterial Type Strains, Phase II (KMG-II): from individual species to whole genera.</title>
        <authorList>
            <person name="Goeker M."/>
        </authorList>
    </citation>
    <scope>NUCLEOTIDE SEQUENCE [LARGE SCALE GENOMIC DNA]</scope>
    <source>
        <strain evidence="2 3">DSM 23241</strain>
    </source>
</reference>
<feature type="transmembrane region" description="Helical" evidence="1">
    <location>
        <begin position="12"/>
        <end position="36"/>
    </location>
</feature>
<sequence length="74" mass="8345">MILNATSAAYYFYGFLFAIAFFVLFYGIVVLYKAVAQKQEEGIRKAKLLMLLAVISMICITIVSYFLTGNVPVY</sequence>
<evidence type="ECO:0000313" key="2">
    <source>
        <dbReference type="EMBL" id="PZX61417.1"/>
    </source>
</evidence>
<organism evidence="2 3">
    <name type="scientific">Hydrotalea sandarakina</name>
    <dbReference type="NCBI Taxonomy" id="1004304"/>
    <lineage>
        <taxon>Bacteria</taxon>
        <taxon>Pseudomonadati</taxon>
        <taxon>Bacteroidota</taxon>
        <taxon>Chitinophagia</taxon>
        <taxon>Chitinophagales</taxon>
        <taxon>Chitinophagaceae</taxon>
        <taxon>Hydrotalea</taxon>
    </lineage>
</organism>
<gene>
    <name evidence="2" type="ORF">LX80_02147</name>
</gene>
<evidence type="ECO:0000256" key="1">
    <source>
        <dbReference type="SAM" id="Phobius"/>
    </source>
</evidence>
<dbReference type="AlphaFoldDB" id="A0A2W7S260"/>
<name>A0A2W7S260_9BACT</name>
<evidence type="ECO:0000313" key="3">
    <source>
        <dbReference type="Proteomes" id="UP000249720"/>
    </source>
</evidence>